<dbReference type="HOGENOM" id="CLU_222048_0_0_6"/>
<dbReference type="AlphaFoldDB" id="A0A077P4H6"/>
<accession>A0A077P4H6</accession>
<dbReference type="EMBL" id="CBSY010000282">
    <property type="protein sequence ID" value="CDH22060.1"/>
    <property type="molecule type" value="Genomic_DNA"/>
</dbReference>
<evidence type="ECO:0000313" key="3">
    <source>
        <dbReference type="EMBL" id="CDH21039.1"/>
    </source>
</evidence>
<gene>
    <name evidence="1" type="ORF">XBKQ1_1580075</name>
    <name evidence="2" type="ORF">XBKQ1_2110001</name>
    <name evidence="3" type="ORF">XBKQ1_2890020</name>
    <name evidence="4" type="ORF">XBKQ1_890012</name>
</gene>
<comment type="caution">
    <text evidence="2">The sequence shown here is derived from an EMBL/GenBank/DDBJ whole genome shotgun (WGS) entry which is preliminary data.</text>
</comment>
<dbReference type="EMBL" id="CBSY010000211">
    <property type="protein sequence ID" value="CDH21039.1"/>
    <property type="molecule type" value="Genomic_DNA"/>
</dbReference>
<evidence type="ECO:0000313" key="4">
    <source>
        <dbReference type="EMBL" id="CDH22060.1"/>
    </source>
</evidence>
<organism evidence="2 5">
    <name type="scientific">Xenorhabdus bovienii str. kraussei Quebec</name>
    <dbReference type="NCBI Taxonomy" id="1398203"/>
    <lineage>
        <taxon>Bacteria</taxon>
        <taxon>Pseudomonadati</taxon>
        <taxon>Pseudomonadota</taxon>
        <taxon>Gammaproteobacteria</taxon>
        <taxon>Enterobacterales</taxon>
        <taxon>Morganellaceae</taxon>
        <taxon>Xenorhabdus</taxon>
    </lineage>
</organism>
<sequence>MEEELNTLLGGYGNKFAINFS</sequence>
<dbReference type="EMBL" id="CBSY010000126">
    <property type="protein sequence ID" value="CDH19415.1"/>
    <property type="molecule type" value="Genomic_DNA"/>
</dbReference>
<dbReference type="EMBL" id="CBSY010000066">
    <property type="protein sequence ID" value="CDH18863.1"/>
    <property type="molecule type" value="Genomic_DNA"/>
</dbReference>
<name>A0A077P4H6_XENBV</name>
<dbReference type="Proteomes" id="UP000028500">
    <property type="component" value="Unassembled WGS sequence"/>
</dbReference>
<evidence type="ECO:0000313" key="2">
    <source>
        <dbReference type="EMBL" id="CDH19415.1"/>
    </source>
</evidence>
<evidence type="ECO:0000313" key="1">
    <source>
        <dbReference type="EMBL" id="CDH18863.1"/>
    </source>
</evidence>
<protein>
    <submittedName>
        <fullName evidence="2">Uncharacterized protein</fullName>
    </submittedName>
</protein>
<evidence type="ECO:0000313" key="5">
    <source>
        <dbReference type="Proteomes" id="UP000028500"/>
    </source>
</evidence>
<proteinExistence type="predicted"/>
<keyword evidence="5" id="KW-1185">Reference proteome</keyword>
<reference evidence="2" key="1">
    <citation type="submission" date="2013-07" db="EMBL/GenBank/DDBJ databases">
        <title>Sub-species coevolution in mutualistic symbiosis.</title>
        <authorList>
            <person name="Murfin K."/>
            <person name="Klassen J."/>
            <person name="Lee M."/>
            <person name="Forst S."/>
            <person name="Stock P."/>
            <person name="Goodrich-Blair H."/>
        </authorList>
    </citation>
    <scope>NUCLEOTIDE SEQUENCE [LARGE SCALE GENOMIC DNA]</scope>
    <source>
        <strain evidence="2">Kraussei Quebec</strain>
    </source>
</reference>